<dbReference type="PANTHER" id="PTHR38045:SF1">
    <property type="entry name" value="HEPARINASE II_III-LIKE PROTEIN"/>
    <property type="match status" value="1"/>
</dbReference>
<dbReference type="InterPro" id="IPR008929">
    <property type="entry name" value="Chondroitin_lyas"/>
</dbReference>
<name>A0A164X9D8_9AGAM</name>
<keyword evidence="3" id="KW-0472">Membrane</keyword>
<evidence type="ECO:0000313" key="5">
    <source>
        <dbReference type="EMBL" id="KZS95747.1"/>
    </source>
</evidence>
<dbReference type="GO" id="GO:0016829">
    <property type="term" value="F:lyase activity"/>
    <property type="evidence" value="ECO:0007669"/>
    <property type="project" value="InterPro"/>
</dbReference>
<dbReference type="EMBL" id="KV419400">
    <property type="protein sequence ID" value="KZS95747.1"/>
    <property type="molecule type" value="Genomic_DNA"/>
</dbReference>
<evidence type="ECO:0000256" key="1">
    <source>
        <dbReference type="ARBA" id="ARBA00004196"/>
    </source>
</evidence>
<accession>A0A164X9D8</accession>
<feature type="region of interest" description="Disordered" evidence="2">
    <location>
        <begin position="74"/>
        <end position="99"/>
    </location>
</feature>
<keyword evidence="3" id="KW-0812">Transmembrane</keyword>
<feature type="region of interest" description="Disordered" evidence="2">
    <location>
        <begin position="776"/>
        <end position="801"/>
    </location>
</feature>
<dbReference type="Gene3D" id="1.50.10.100">
    <property type="entry name" value="Chondroitin AC/alginate lyase"/>
    <property type="match status" value="1"/>
</dbReference>
<evidence type="ECO:0000256" key="2">
    <source>
        <dbReference type="SAM" id="MobiDB-lite"/>
    </source>
</evidence>
<evidence type="ECO:0000256" key="3">
    <source>
        <dbReference type="SAM" id="Phobius"/>
    </source>
</evidence>
<dbReference type="STRING" id="1314777.A0A164X9D8"/>
<dbReference type="AlphaFoldDB" id="A0A164X9D8"/>
<dbReference type="SUPFAM" id="SSF48230">
    <property type="entry name" value="Chondroitin AC/alginate lyase"/>
    <property type="match status" value="1"/>
</dbReference>
<feature type="transmembrane region" description="Helical" evidence="3">
    <location>
        <begin position="51"/>
        <end position="72"/>
    </location>
</feature>
<dbReference type="InterPro" id="IPR012480">
    <property type="entry name" value="Hepar_II_III_C"/>
</dbReference>
<keyword evidence="6" id="KW-1185">Reference proteome</keyword>
<dbReference type="OrthoDB" id="3476529at2759"/>
<sequence>MARSFDSGQRPLTNVPYESANNPYNSGAGFYNESSGFLPPQQRKKSGLSPWIKFGIPIVVIIIAAAVVGGVVGSRDHKSSTSSSGSSSSGPSNPSAAASSAVNNKEAIGVFPTATDSYGLPVYPTTANTAAFVAPTFVASATSAAWPSDTFTPSSPAPTSVRSDRPRLIAPKYKWDALPSLIANDPYLQEWNATIIGNATAYNQSSLVQYTVDGGLSLSGVLDVARQVKERLKAYAYAFRITGNKGWVDRAWDEILNASNNGSQPFSAGNDGDNWNSQHFLDVGEFTAGFAIAYDWLYDQWSDDQRNAIMWTMLNLGLNKGVQSYTNNTFHDFYGWWQDDVNGNWNCVCNSGLTLGALALLGDDPTGQAQQLLGLTIPNALANCVQGPSTDGTWSETANYWYFGTTGHSEMTSALMTATGSDYGMLHNNTAFNQTGLFHMYVTGMTSLFNYGDHGPNKYSTTADSLLFYGTQYNTPAYMLFQRDQRDAHSDPWAMFWYDPTVTGAFWDNLPLDHFFDDPVDQWASMRTSWTSNEGLYAAIKSGQLQKHQNHNDLDCGDFVLDAMGQRWAGELGSGDYDASGYFNGNAQDGTNGQRWLYYRKRTEGQNTIVVGEQNQLITAEPTIKHGSTGEVQDATTTYQVPSTSLAYFTTDMSSAYSNATSMKRGLRLLAGRKQVLLQDEMDTSAPIQWRMHTNATVTLNGATATLALGGQTMIVQILSPSSATFTTLNATRYADDPPLPPNQVDQPNPGVTVLAINLDAGQQTVQVLFNPQWPGSSSSDFVTPPSVSLDDWSLTSHNQS</sequence>
<protein>
    <recommendedName>
        <fullName evidence="4">Heparinase II/III-like C-terminal domain-containing protein</fullName>
    </recommendedName>
</protein>
<keyword evidence="3" id="KW-1133">Transmembrane helix</keyword>
<proteinExistence type="predicted"/>
<dbReference type="Proteomes" id="UP000076722">
    <property type="component" value="Unassembled WGS sequence"/>
</dbReference>
<dbReference type="Gene3D" id="2.70.98.70">
    <property type="match status" value="1"/>
</dbReference>
<evidence type="ECO:0000313" key="6">
    <source>
        <dbReference type="Proteomes" id="UP000076722"/>
    </source>
</evidence>
<gene>
    <name evidence="5" type="ORF">SISNIDRAFT_483186</name>
</gene>
<evidence type="ECO:0000259" key="4">
    <source>
        <dbReference type="Pfam" id="PF07940"/>
    </source>
</evidence>
<organism evidence="5 6">
    <name type="scientific">Sistotremastrum niveocremeum HHB9708</name>
    <dbReference type="NCBI Taxonomy" id="1314777"/>
    <lineage>
        <taxon>Eukaryota</taxon>
        <taxon>Fungi</taxon>
        <taxon>Dikarya</taxon>
        <taxon>Basidiomycota</taxon>
        <taxon>Agaricomycotina</taxon>
        <taxon>Agaricomycetes</taxon>
        <taxon>Sistotremastrales</taxon>
        <taxon>Sistotremastraceae</taxon>
        <taxon>Sertulicium</taxon>
        <taxon>Sertulicium niveocremeum</taxon>
    </lineage>
</organism>
<feature type="compositionally biased region" description="Low complexity" evidence="2">
    <location>
        <begin position="80"/>
        <end position="99"/>
    </location>
</feature>
<reference evidence="5 6" key="1">
    <citation type="journal article" date="2016" name="Mol. Biol. Evol.">
        <title>Comparative Genomics of Early-Diverging Mushroom-Forming Fungi Provides Insights into the Origins of Lignocellulose Decay Capabilities.</title>
        <authorList>
            <person name="Nagy L.G."/>
            <person name="Riley R."/>
            <person name="Tritt A."/>
            <person name="Adam C."/>
            <person name="Daum C."/>
            <person name="Floudas D."/>
            <person name="Sun H."/>
            <person name="Yadav J.S."/>
            <person name="Pangilinan J."/>
            <person name="Larsson K.H."/>
            <person name="Matsuura K."/>
            <person name="Barry K."/>
            <person name="Labutti K."/>
            <person name="Kuo R."/>
            <person name="Ohm R.A."/>
            <person name="Bhattacharya S.S."/>
            <person name="Shirouzu T."/>
            <person name="Yoshinaga Y."/>
            <person name="Martin F.M."/>
            <person name="Grigoriev I.V."/>
            <person name="Hibbett D.S."/>
        </authorList>
    </citation>
    <scope>NUCLEOTIDE SEQUENCE [LARGE SCALE GENOMIC DNA]</scope>
    <source>
        <strain evidence="5 6">HHB9708</strain>
    </source>
</reference>
<dbReference type="Pfam" id="PF07940">
    <property type="entry name" value="Hepar_II_III_C"/>
    <property type="match status" value="1"/>
</dbReference>
<feature type="domain" description="Heparinase II/III-like C-terminal" evidence="4">
    <location>
        <begin position="534"/>
        <end position="744"/>
    </location>
</feature>
<dbReference type="PANTHER" id="PTHR38045">
    <property type="entry name" value="CHROMOSOME 1, WHOLE GENOME SHOTGUN SEQUENCE"/>
    <property type="match status" value="1"/>
</dbReference>
<comment type="subcellular location">
    <subcellularLocation>
        <location evidence="1">Cell envelope</location>
    </subcellularLocation>
</comment>